<organism evidence="3 4">
    <name type="scientific">Marinobacter salsuginis</name>
    <dbReference type="NCBI Taxonomy" id="418719"/>
    <lineage>
        <taxon>Bacteria</taxon>
        <taxon>Pseudomonadati</taxon>
        <taxon>Pseudomonadota</taxon>
        <taxon>Gammaproteobacteria</taxon>
        <taxon>Pseudomonadales</taxon>
        <taxon>Marinobacteraceae</taxon>
        <taxon>Marinobacter</taxon>
    </lineage>
</organism>
<proteinExistence type="predicted"/>
<evidence type="ECO:0000259" key="2">
    <source>
        <dbReference type="PROSITE" id="PS50106"/>
    </source>
</evidence>
<name>A0A5M3PMX9_9GAMM</name>
<dbReference type="InterPro" id="IPR001478">
    <property type="entry name" value="PDZ"/>
</dbReference>
<comment type="caution">
    <text evidence="3">The sequence shown here is derived from an EMBL/GenBank/DDBJ whole genome shotgun (WGS) entry which is preliminary data.</text>
</comment>
<reference evidence="3 4" key="1">
    <citation type="journal article" date="2019" name="J. Gen. Appl. Microbiol.">
        <title>Aerobic degradation of cis-dichloroethene by the marine bacterium Marinobacter salsuginis strain 5N-3.</title>
        <authorList>
            <person name="Inoue Y."/>
            <person name="Fukunaga Y."/>
            <person name="Katsumata H."/>
            <person name="Ohji S."/>
            <person name="Hosoyama A."/>
            <person name="Mori K."/>
            <person name="Ando K."/>
        </authorList>
    </citation>
    <scope>NUCLEOTIDE SEQUENCE [LARGE SCALE GENOMIC DNA]</scope>
    <source>
        <strain evidence="3 4">5N-3</strain>
    </source>
</reference>
<dbReference type="Gene3D" id="2.30.42.10">
    <property type="match status" value="1"/>
</dbReference>
<dbReference type="PROSITE" id="PS50106">
    <property type="entry name" value="PDZ"/>
    <property type="match status" value="1"/>
</dbReference>
<keyword evidence="4" id="KW-1185">Reference proteome</keyword>
<evidence type="ECO:0000313" key="3">
    <source>
        <dbReference type="EMBL" id="GBO84274.1"/>
    </source>
</evidence>
<dbReference type="EMBL" id="BGZH01000001">
    <property type="protein sequence ID" value="GBO84274.1"/>
    <property type="molecule type" value="Genomic_DNA"/>
</dbReference>
<keyword evidence="1" id="KW-0812">Transmembrane</keyword>
<dbReference type="PROSITE" id="PS51257">
    <property type="entry name" value="PROKAR_LIPOPROTEIN"/>
    <property type="match status" value="1"/>
</dbReference>
<dbReference type="RefSeq" id="WP_069182306.1">
    <property type="nucleotide sequence ID" value="NZ_BGZH01000001.1"/>
</dbReference>
<evidence type="ECO:0000256" key="1">
    <source>
        <dbReference type="SAM" id="Phobius"/>
    </source>
</evidence>
<evidence type="ECO:0000313" key="4">
    <source>
        <dbReference type="Proteomes" id="UP000340077"/>
    </source>
</evidence>
<dbReference type="SUPFAM" id="SSF50156">
    <property type="entry name" value="PDZ domain-like"/>
    <property type="match status" value="1"/>
</dbReference>
<gene>
    <name evidence="3" type="ORF">MS5N3_17250</name>
</gene>
<dbReference type="SMART" id="SM00228">
    <property type="entry name" value="PDZ"/>
    <property type="match status" value="1"/>
</dbReference>
<dbReference type="AlphaFoldDB" id="A0A5M3PMX9"/>
<feature type="transmembrane region" description="Helical" evidence="1">
    <location>
        <begin position="12"/>
        <end position="29"/>
    </location>
</feature>
<feature type="domain" description="PDZ" evidence="2">
    <location>
        <begin position="35"/>
        <end position="111"/>
    </location>
</feature>
<protein>
    <recommendedName>
        <fullName evidence="2">PDZ domain-containing protein</fullName>
    </recommendedName>
</protein>
<accession>A0A5M3PMX9</accession>
<keyword evidence="1" id="KW-0472">Membrane</keyword>
<dbReference type="InterPro" id="IPR036034">
    <property type="entry name" value="PDZ_sf"/>
</dbReference>
<keyword evidence="1" id="KW-1133">Transmembrane helix</keyword>
<dbReference type="Proteomes" id="UP000340077">
    <property type="component" value="Unassembled WGS sequence"/>
</dbReference>
<sequence>MINRVFKHFLPFNLISVCTLMLLGCASFGPQIGDGRIGIHLEDRGGQWFVAKVIENGAVYRTGQLSEGDLLVAVAELRDEPQPVNGMSLNELASRITGEPGTAVDLVIKPANSEITRKVTITRARFGSRETAQPAMQQRAEAQLTAGSLVIEGTSGNFMSPYTSDGVTAEWVNKAINANIGSTVGSGVGAAAGAYAAEQALDSVPFGGFIGGMIGSSLGKSVGREAAIEASGGWDYIRSTSDQSFRSLADMARYLKLTHGNEPTFNEAMAAAAQVYPELSDALANY</sequence>